<keyword evidence="3" id="KW-1185">Reference proteome</keyword>
<accession>A0AAV4H675</accession>
<feature type="compositionally biased region" description="Basic residues" evidence="1">
    <location>
        <begin position="42"/>
        <end position="51"/>
    </location>
</feature>
<sequence length="51" mass="6230">MDQKNNRLAVKKRDKITRKTSERVTRRHRPDERHHMENSRQTARRRATSCS</sequence>
<evidence type="ECO:0000256" key="1">
    <source>
        <dbReference type="SAM" id="MobiDB-lite"/>
    </source>
</evidence>
<reference evidence="2 3" key="1">
    <citation type="journal article" date="2021" name="Elife">
        <title>Chloroplast acquisition without the gene transfer in kleptoplastic sea slugs, Plakobranchus ocellatus.</title>
        <authorList>
            <person name="Maeda T."/>
            <person name="Takahashi S."/>
            <person name="Yoshida T."/>
            <person name="Shimamura S."/>
            <person name="Takaki Y."/>
            <person name="Nagai Y."/>
            <person name="Toyoda A."/>
            <person name="Suzuki Y."/>
            <person name="Arimoto A."/>
            <person name="Ishii H."/>
            <person name="Satoh N."/>
            <person name="Nishiyama T."/>
            <person name="Hasebe M."/>
            <person name="Maruyama T."/>
            <person name="Minagawa J."/>
            <person name="Obokata J."/>
            <person name="Shigenobu S."/>
        </authorList>
    </citation>
    <scope>NUCLEOTIDE SEQUENCE [LARGE SCALE GENOMIC DNA]</scope>
</reference>
<feature type="non-terminal residue" evidence="2">
    <location>
        <position position="51"/>
    </location>
</feature>
<name>A0AAV4H675_9GAST</name>
<protein>
    <submittedName>
        <fullName evidence="2">Uncharacterized protein</fullName>
    </submittedName>
</protein>
<organism evidence="2 3">
    <name type="scientific">Elysia marginata</name>
    <dbReference type="NCBI Taxonomy" id="1093978"/>
    <lineage>
        <taxon>Eukaryota</taxon>
        <taxon>Metazoa</taxon>
        <taxon>Spiralia</taxon>
        <taxon>Lophotrochozoa</taxon>
        <taxon>Mollusca</taxon>
        <taxon>Gastropoda</taxon>
        <taxon>Heterobranchia</taxon>
        <taxon>Euthyneura</taxon>
        <taxon>Panpulmonata</taxon>
        <taxon>Sacoglossa</taxon>
        <taxon>Placobranchoidea</taxon>
        <taxon>Plakobranchidae</taxon>
        <taxon>Elysia</taxon>
    </lineage>
</organism>
<evidence type="ECO:0000313" key="2">
    <source>
        <dbReference type="EMBL" id="GFR93161.1"/>
    </source>
</evidence>
<feature type="region of interest" description="Disordered" evidence="1">
    <location>
        <begin position="1"/>
        <end position="51"/>
    </location>
</feature>
<dbReference type="EMBL" id="BMAT01008817">
    <property type="protein sequence ID" value="GFR93161.1"/>
    <property type="molecule type" value="Genomic_DNA"/>
</dbReference>
<comment type="caution">
    <text evidence="2">The sequence shown here is derived from an EMBL/GenBank/DDBJ whole genome shotgun (WGS) entry which is preliminary data.</text>
</comment>
<gene>
    <name evidence="2" type="ORF">ElyMa_004372100</name>
</gene>
<dbReference type="Proteomes" id="UP000762676">
    <property type="component" value="Unassembled WGS sequence"/>
</dbReference>
<feature type="compositionally biased region" description="Basic and acidic residues" evidence="1">
    <location>
        <begin position="17"/>
        <end position="38"/>
    </location>
</feature>
<proteinExistence type="predicted"/>
<evidence type="ECO:0000313" key="3">
    <source>
        <dbReference type="Proteomes" id="UP000762676"/>
    </source>
</evidence>
<dbReference type="AlphaFoldDB" id="A0AAV4H675"/>